<keyword evidence="2" id="KW-0472">Membrane</keyword>
<feature type="transmembrane region" description="Helical" evidence="2">
    <location>
        <begin position="524"/>
        <end position="546"/>
    </location>
</feature>
<feature type="region of interest" description="Disordered" evidence="1">
    <location>
        <begin position="94"/>
        <end position="167"/>
    </location>
</feature>
<feature type="compositionally biased region" description="Polar residues" evidence="1">
    <location>
        <begin position="126"/>
        <end position="159"/>
    </location>
</feature>
<organism evidence="3 4">
    <name type="scientific">Lachnellula arida</name>
    <dbReference type="NCBI Taxonomy" id="1316785"/>
    <lineage>
        <taxon>Eukaryota</taxon>
        <taxon>Fungi</taxon>
        <taxon>Dikarya</taxon>
        <taxon>Ascomycota</taxon>
        <taxon>Pezizomycotina</taxon>
        <taxon>Leotiomycetes</taxon>
        <taxon>Helotiales</taxon>
        <taxon>Lachnaceae</taxon>
        <taxon>Lachnellula</taxon>
    </lineage>
</organism>
<sequence length="639" mass="70867">MYRPPTGDMQRPSPSSPSRLAHSNLTIRTSSTKPTRPLPAPQSAASPPKPPYPSYPIPIPPEKLDKALSIYKTYKEAKKEEEFANLQNGSLSATTNHHGYHLSVPGTSAPGSVTSRTSSDHLRAGSASTSQYGATEMSSVMSFNGNESPSSAKPQTELSTYDGKKVKHRTRKQFGKAGKAKTALVRHLGSCWVCHDRRVPCDLLTHHDVQSLELILQARSNRRRPYSQHHSRSSLSNTSRQNARSLSAGHATMEQPDALLGLGQNEELQSSAPFDMTYLDIQSPAPGDPSPDISAPATIYYDTPDFSALSPNPYSLYQNGNMFPIGVQRDGYFMCSHLEGFCFERFADLEQLQNHFEVAHFAFTRIDPAHRYVCLSCQHYNETLSAPCYNCGQGIVEIWIYGHFIHNPLHHRYSPDGQDLLRNSTSSAPYYHSGYDLPTSNAPENPDMDGGNFNNTGNYNFQPNNPYGSGPRPGYDYNPPSNGNQFHGSQFQLRAWNSVSVDKKTISLQLPHQTQTSNSRKRKALLTLALLITALTLCCSYTWLITKVRTLIPHSPTANLPIIGFVGIVASFAMCSSVKHFTVRRAQCVSSSTRDTSGEIRLMRMQSPQKCPLYVLGSRPMRVLRERAPDTYVRGGMFS</sequence>
<dbReference type="OrthoDB" id="3921198at2759"/>
<evidence type="ECO:0000256" key="1">
    <source>
        <dbReference type="SAM" id="MobiDB-lite"/>
    </source>
</evidence>
<feature type="compositionally biased region" description="Basic residues" evidence="1">
    <location>
        <begin position="220"/>
        <end position="232"/>
    </location>
</feature>
<gene>
    <name evidence="3" type="ORF">LARI1_G004182</name>
</gene>
<dbReference type="AlphaFoldDB" id="A0A8T9BHC9"/>
<proteinExistence type="predicted"/>
<protein>
    <submittedName>
        <fullName evidence="3">Uncharacterized protein</fullName>
    </submittedName>
</protein>
<reference evidence="3 4" key="1">
    <citation type="submission" date="2018-05" db="EMBL/GenBank/DDBJ databases">
        <title>Whole genome sequencing for identification of molecular markers to develop diagnostic detection tools for the regulated plant pathogen Lachnellula willkommii.</title>
        <authorList>
            <person name="Giroux E."/>
            <person name="Bilodeau G."/>
        </authorList>
    </citation>
    <scope>NUCLEOTIDE SEQUENCE [LARGE SCALE GENOMIC DNA]</scope>
    <source>
        <strain evidence="3 4">CBS 203.66</strain>
    </source>
</reference>
<feature type="compositionally biased region" description="Pro residues" evidence="1">
    <location>
        <begin position="47"/>
        <end position="60"/>
    </location>
</feature>
<feature type="transmembrane region" description="Helical" evidence="2">
    <location>
        <begin position="558"/>
        <end position="575"/>
    </location>
</feature>
<evidence type="ECO:0000313" key="3">
    <source>
        <dbReference type="EMBL" id="TVY17859.1"/>
    </source>
</evidence>
<accession>A0A8T9BHC9</accession>
<feature type="region of interest" description="Disordered" evidence="1">
    <location>
        <begin position="220"/>
        <end position="249"/>
    </location>
</feature>
<evidence type="ECO:0000256" key="2">
    <source>
        <dbReference type="SAM" id="Phobius"/>
    </source>
</evidence>
<feature type="region of interest" description="Disordered" evidence="1">
    <location>
        <begin position="432"/>
        <end position="474"/>
    </location>
</feature>
<feature type="compositionally biased region" description="Polar residues" evidence="1">
    <location>
        <begin position="233"/>
        <end position="245"/>
    </location>
</feature>
<feature type="compositionally biased region" description="Low complexity" evidence="1">
    <location>
        <begin position="450"/>
        <end position="466"/>
    </location>
</feature>
<feature type="region of interest" description="Disordered" evidence="1">
    <location>
        <begin position="1"/>
        <end position="60"/>
    </location>
</feature>
<keyword evidence="2" id="KW-0812">Transmembrane</keyword>
<comment type="caution">
    <text evidence="3">The sequence shown here is derived from an EMBL/GenBank/DDBJ whole genome shotgun (WGS) entry which is preliminary data.</text>
</comment>
<keyword evidence="2" id="KW-1133">Transmembrane helix</keyword>
<evidence type="ECO:0000313" key="4">
    <source>
        <dbReference type="Proteomes" id="UP000469559"/>
    </source>
</evidence>
<feature type="compositionally biased region" description="Polar residues" evidence="1">
    <location>
        <begin position="105"/>
        <end position="117"/>
    </location>
</feature>
<dbReference type="EMBL" id="QGMF01000216">
    <property type="protein sequence ID" value="TVY17859.1"/>
    <property type="molecule type" value="Genomic_DNA"/>
</dbReference>
<feature type="compositionally biased region" description="Polar residues" evidence="1">
    <location>
        <begin position="12"/>
        <end position="34"/>
    </location>
</feature>
<dbReference type="Proteomes" id="UP000469559">
    <property type="component" value="Unassembled WGS sequence"/>
</dbReference>
<keyword evidence="4" id="KW-1185">Reference proteome</keyword>
<name>A0A8T9BHC9_9HELO</name>